<dbReference type="Pfam" id="PF00001">
    <property type="entry name" value="7tm_1"/>
    <property type="match status" value="1"/>
</dbReference>
<dbReference type="AlphaFoldDB" id="A0AAD9Q9P5"/>
<evidence type="ECO:0000256" key="4">
    <source>
        <dbReference type="ARBA" id="ARBA00023040"/>
    </source>
</evidence>
<reference evidence="11" key="1">
    <citation type="journal article" date="2023" name="G3 (Bethesda)">
        <title>Whole genome assembly and annotation of the endangered Caribbean coral Acropora cervicornis.</title>
        <authorList>
            <person name="Selwyn J.D."/>
            <person name="Vollmer S.V."/>
        </authorList>
    </citation>
    <scope>NUCLEOTIDE SEQUENCE</scope>
    <source>
        <strain evidence="11">K2</strain>
    </source>
</reference>
<dbReference type="PANTHER" id="PTHR24243:SF208">
    <property type="entry name" value="PYROKININ-1 RECEPTOR"/>
    <property type="match status" value="1"/>
</dbReference>
<dbReference type="PROSITE" id="PS50262">
    <property type="entry name" value="G_PROTEIN_RECEP_F1_2"/>
    <property type="match status" value="1"/>
</dbReference>
<keyword evidence="5 9" id="KW-0472">Membrane</keyword>
<gene>
    <name evidence="11" type="ORF">P5673_020422</name>
</gene>
<dbReference type="GO" id="GO:0016020">
    <property type="term" value="C:membrane"/>
    <property type="evidence" value="ECO:0007669"/>
    <property type="project" value="UniProtKB-SubCell"/>
</dbReference>
<evidence type="ECO:0000313" key="12">
    <source>
        <dbReference type="Proteomes" id="UP001249851"/>
    </source>
</evidence>
<dbReference type="PANTHER" id="PTHR24243">
    <property type="entry name" value="G-PROTEIN COUPLED RECEPTOR"/>
    <property type="match status" value="1"/>
</dbReference>
<dbReference type="Proteomes" id="UP001249851">
    <property type="component" value="Unassembled WGS sequence"/>
</dbReference>
<protein>
    <submittedName>
        <fullName evidence="11">Neuropeptide FF receptor 2</fullName>
    </submittedName>
</protein>
<keyword evidence="2 8" id="KW-0812">Transmembrane</keyword>
<dbReference type="InterPro" id="IPR000276">
    <property type="entry name" value="GPCR_Rhodpsn"/>
</dbReference>
<evidence type="ECO:0000313" key="11">
    <source>
        <dbReference type="EMBL" id="KAK2557324.1"/>
    </source>
</evidence>
<dbReference type="PRINTS" id="PR00237">
    <property type="entry name" value="GPCRRHODOPSN"/>
</dbReference>
<evidence type="ECO:0000256" key="5">
    <source>
        <dbReference type="ARBA" id="ARBA00023136"/>
    </source>
</evidence>
<feature type="transmembrane region" description="Helical" evidence="9">
    <location>
        <begin position="32"/>
        <end position="61"/>
    </location>
</feature>
<feature type="transmembrane region" description="Helical" evidence="9">
    <location>
        <begin position="224"/>
        <end position="247"/>
    </location>
</feature>
<name>A0AAD9Q9P5_ACRCE</name>
<feature type="domain" description="G-protein coupled receptors family 1 profile" evidence="10">
    <location>
        <begin position="1"/>
        <end position="243"/>
    </location>
</feature>
<comment type="caution">
    <text evidence="11">The sequence shown here is derived from an EMBL/GenBank/DDBJ whole genome shotgun (WGS) entry which is preliminary data.</text>
</comment>
<evidence type="ECO:0000256" key="9">
    <source>
        <dbReference type="SAM" id="Phobius"/>
    </source>
</evidence>
<accession>A0AAD9Q9P5</accession>
<feature type="transmembrane region" description="Helical" evidence="9">
    <location>
        <begin position="178"/>
        <end position="204"/>
    </location>
</feature>
<evidence type="ECO:0000259" key="10">
    <source>
        <dbReference type="PROSITE" id="PS50262"/>
    </source>
</evidence>
<comment type="subcellular location">
    <subcellularLocation>
        <location evidence="1">Membrane</location>
        <topology evidence="1">Multi-pass membrane protein</topology>
    </subcellularLocation>
</comment>
<evidence type="ECO:0000256" key="3">
    <source>
        <dbReference type="ARBA" id="ARBA00022989"/>
    </source>
</evidence>
<dbReference type="CDD" id="cd00637">
    <property type="entry name" value="7tm_classA_rhodopsin-like"/>
    <property type="match status" value="1"/>
</dbReference>
<keyword evidence="3 9" id="KW-1133">Transmembrane helix</keyword>
<keyword evidence="4 8" id="KW-0297">G-protein coupled receptor</keyword>
<comment type="similarity">
    <text evidence="8">Belongs to the G-protein coupled receptor 1 family.</text>
</comment>
<evidence type="ECO:0000256" key="8">
    <source>
        <dbReference type="RuleBase" id="RU000688"/>
    </source>
</evidence>
<evidence type="ECO:0000256" key="2">
    <source>
        <dbReference type="ARBA" id="ARBA00022692"/>
    </source>
</evidence>
<sequence length="297" mass="33770">MAASDMIFPLIFMPIIISNEATDSLKWNVRGMAGLILCKLAFFLQHISLAVSAQSILWIGVDRFMAVVFPLKIKMISSRFRVTAIASTWIVAIAISLKYLYTMKLMVFDSSEGKVCIEDFNMTLTLEVWSFVTIVITWIVPLTVTTVLYCAIGVTLLGRHKGVQRLQINRKNKWNHQAIKMSISVVIVFYVFASLPVAFSISAINGKWQSVFSNKTICLFYDLISVLIYFGVCLGSMTNPIICFTCVESYRRGLKETFICRKSADMKEKKKKRPENGKQEEIFIKSIRVIKRNENNP</sequence>
<dbReference type="EMBL" id="JARQWQ010000050">
    <property type="protein sequence ID" value="KAK2557324.1"/>
    <property type="molecule type" value="Genomic_DNA"/>
</dbReference>
<keyword evidence="12" id="KW-1185">Reference proteome</keyword>
<dbReference type="GO" id="GO:0004930">
    <property type="term" value="F:G protein-coupled receptor activity"/>
    <property type="evidence" value="ECO:0007669"/>
    <property type="project" value="UniProtKB-KW"/>
</dbReference>
<dbReference type="InterPro" id="IPR017452">
    <property type="entry name" value="GPCR_Rhodpsn_7TM"/>
</dbReference>
<dbReference type="Gene3D" id="1.20.1070.10">
    <property type="entry name" value="Rhodopsin 7-helix transmembrane proteins"/>
    <property type="match status" value="1"/>
</dbReference>
<dbReference type="SUPFAM" id="SSF81321">
    <property type="entry name" value="Family A G protein-coupled receptor-like"/>
    <property type="match status" value="1"/>
</dbReference>
<proteinExistence type="inferred from homology"/>
<keyword evidence="6 8" id="KW-0675">Receptor</keyword>
<feature type="transmembrane region" description="Helical" evidence="9">
    <location>
        <begin position="82"/>
        <end position="101"/>
    </location>
</feature>
<evidence type="ECO:0000256" key="1">
    <source>
        <dbReference type="ARBA" id="ARBA00004141"/>
    </source>
</evidence>
<feature type="transmembrane region" description="Helical" evidence="9">
    <location>
        <begin position="128"/>
        <end position="157"/>
    </location>
</feature>
<organism evidence="11 12">
    <name type="scientific">Acropora cervicornis</name>
    <name type="common">Staghorn coral</name>
    <dbReference type="NCBI Taxonomy" id="6130"/>
    <lineage>
        <taxon>Eukaryota</taxon>
        <taxon>Metazoa</taxon>
        <taxon>Cnidaria</taxon>
        <taxon>Anthozoa</taxon>
        <taxon>Hexacorallia</taxon>
        <taxon>Scleractinia</taxon>
        <taxon>Astrocoeniina</taxon>
        <taxon>Acroporidae</taxon>
        <taxon>Acropora</taxon>
    </lineage>
</organism>
<evidence type="ECO:0000256" key="7">
    <source>
        <dbReference type="ARBA" id="ARBA00023224"/>
    </source>
</evidence>
<evidence type="ECO:0000256" key="6">
    <source>
        <dbReference type="ARBA" id="ARBA00023170"/>
    </source>
</evidence>
<keyword evidence="7 8" id="KW-0807">Transducer</keyword>
<dbReference type="PROSITE" id="PS00237">
    <property type="entry name" value="G_PROTEIN_RECEP_F1_1"/>
    <property type="match status" value="1"/>
</dbReference>
<reference evidence="11" key="2">
    <citation type="journal article" date="2023" name="Science">
        <title>Genomic signatures of disease resistance in endangered staghorn corals.</title>
        <authorList>
            <person name="Vollmer S.V."/>
            <person name="Selwyn J.D."/>
            <person name="Despard B.A."/>
            <person name="Roesel C.L."/>
        </authorList>
    </citation>
    <scope>NUCLEOTIDE SEQUENCE</scope>
    <source>
        <strain evidence="11">K2</strain>
    </source>
</reference>